<evidence type="ECO:0000259" key="14">
    <source>
        <dbReference type="PROSITE" id="PS50862"/>
    </source>
</evidence>
<dbReference type="InterPro" id="IPR002314">
    <property type="entry name" value="aa-tRNA-synt_IIb"/>
</dbReference>
<dbReference type="NCBIfam" id="TIGR00418">
    <property type="entry name" value="thrS"/>
    <property type="match status" value="1"/>
</dbReference>
<comment type="catalytic activity">
    <reaction evidence="12 13">
        <text>tRNA(Thr) + L-threonine + ATP = L-threonyl-tRNA(Thr) + AMP + diphosphate + H(+)</text>
        <dbReference type="Rhea" id="RHEA:24624"/>
        <dbReference type="Rhea" id="RHEA-COMP:9670"/>
        <dbReference type="Rhea" id="RHEA-COMP:9704"/>
        <dbReference type="ChEBI" id="CHEBI:15378"/>
        <dbReference type="ChEBI" id="CHEBI:30616"/>
        <dbReference type="ChEBI" id="CHEBI:33019"/>
        <dbReference type="ChEBI" id="CHEBI:57926"/>
        <dbReference type="ChEBI" id="CHEBI:78442"/>
        <dbReference type="ChEBI" id="CHEBI:78534"/>
        <dbReference type="ChEBI" id="CHEBI:456215"/>
        <dbReference type="EC" id="6.1.1.3"/>
    </reaction>
</comment>
<keyword evidence="2 13" id="KW-0963">Cytoplasm</keyword>
<keyword evidence="3 13" id="KW-0820">tRNA-binding</keyword>
<dbReference type="InterPro" id="IPR012676">
    <property type="entry name" value="TGS-like"/>
</dbReference>
<evidence type="ECO:0000256" key="12">
    <source>
        <dbReference type="ARBA" id="ARBA00049515"/>
    </source>
</evidence>
<evidence type="ECO:0000256" key="3">
    <source>
        <dbReference type="ARBA" id="ARBA00022555"/>
    </source>
</evidence>
<keyword evidence="10 13" id="KW-0648">Protein biosynthesis</keyword>
<evidence type="ECO:0000256" key="1">
    <source>
        <dbReference type="ARBA" id="ARBA00008226"/>
    </source>
</evidence>
<evidence type="ECO:0000256" key="2">
    <source>
        <dbReference type="ARBA" id="ARBA00022490"/>
    </source>
</evidence>
<dbReference type="PROSITE" id="PS51880">
    <property type="entry name" value="TGS"/>
    <property type="match status" value="1"/>
</dbReference>
<proteinExistence type="inferred from homology"/>
<dbReference type="Proteomes" id="UP001259982">
    <property type="component" value="Unassembled WGS sequence"/>
</dbReference>
<dbReference type="Pfam" id="PF03129">
    <property type="entry name" value="HGTP_anticodon"/>
    <property type="match status" value="1"/>
</dbReference>
<dbReference type="SUPFAM" id="SSF81271">
    <property type="entry name" value="TGS-like"/>
    <property type="match status" value="1"/>
</dbReference>
<reference evidence="16 17" key="1">
    <citation type="submission" date="2023-09" db="EMBL/GenBank/DDBJ databases">
        <authorList>
            <person name="Rey-Velasco X."/>
        </authorList>
    </citation>
    <scope>NUCLEOTIDE SEQUENCE [LARGE SCALE GENOMIC DNA]</scope>
    <source>
        <strain evidence="16 17">P385</strain>
    </source>
</reference>
<dbReference type="InterPro" id="IPR012675">
    <property type="entry name" value="Beta-grasp_dom_sf"/>
</dbReference>
<dbReference type="CDD" id="cd01667">
    <property type="entry name" value="TGS_ThrRS"/>
    <property type="match status" value="1"/>
</dbReference>
<comment type="caution">
    <text evidence="16">The sequence shown here is derived from an EMBL/GenBank/DDBJ whole genome shotgun (WGS) entry which is preliminary data.</text>
</comment>
<dbReference type="InterPro" id="IPR045864">
    <property type="entry name" value="aa-tRNA-synth_II/BPL/LPL"/>
</dbReference>
<dbReference type="RefSeq" id="WP_311660629.1">
    <property type="nucleotide sequence ID" value="NZ_JAVRHY010000024.1"/>
</dbReference>
<keyword evidence="6 13" id="KW-0547">Nucleotide-binding</keyword>
<dbReference type="Gene3D" id="3.30.980.10">
    <property type="entry name" value="Threonyl-trna Synthetase, Chain A, domain 2"/>
    <property type="match status" value="1"/>
</dbReference>
<comment type="subunit">
    <text evidence="13">Homodimer.</text>
</comment>
<dbReference type="SUPFAM" id="SSF55186">
    <property type="entry name" value="ThrRS/AlaRS common domain"/>
    <property type="match status" value="1"/>
</dbReference>
<dbReference type="PANTHER" id="PTHR11451">
    <property type="entry name" value="THREONINE-TRNA LIGASE"/>
    <property type="match status" value="1"/>
</dbReference>
<name>A0ABU3BDX7_9GAMM</name>
<feature type="region of interest" description="Catalytic" evidence="13">
    <location>
        <begin position="242"/>
        <end position="533"/>
    </location>
</feature>
<evidence type="ECO:0000256" key="6">
    <source>
        <dbReference type="ARBA" id="ARBA00022741"/>
    </source>
</evidence>
<dbReference type="SMART" id="SM00863">
    <property type="entry name" value="tRNA_SAD"/>
    <property type="match status" value="1"/>
</dbReference>
<feature type="binding site" evidence="13">
    <location>
        <position position="510"/>
    </location>
    <ligand>
        <name>Zn(2+)</name>
        <dbReference type="ChEBI" id="CHEBI:29105"/>
        <note>catalytic</note>
    </ligand>
</feature>
<dbReference type="EC" id="6.1.1.3" evidence="13"/>
<dbReference type="Gene3D" id="3.30.930.10">
    <property type="entry name" value="Bira Bifunctional Protein, Domain 2"/>
    <property type="match status" value="1"/>
</dbReference>
<evidence type="ECO:0000256" key="7">
    <source>
        <dbReference type="ARBA" id="ARBA00022833"/>
    </source>
</evidence>
<dbReference type="InterPro" id="IPR047246">
    <property type="entry name" value="ThrRS_anticodon"/>
</dbReference>
<evidence type="ECO:0000256" key="9">
    <source>
        <dbReference type="ARBA" id="ARBA00022884"/>
    </source>
</evidence>
<evidence type="ECO:0000313" key="17">
    <source>
        <dbReference type="Proteomes" id="UP001259982"/>
    </source>
</evidence>
<evidence type="ECO:0000256" key="11">
    <source>
        <dbReference type="ARBA" id="ARBA00023146"/>
    </source>
</evidence>
<evidence type="ECO:0000256" key="13">
    <source>
        <dbReference type="HAMAP-Rule" id="MF_00184"/>
    </source>
</evidence>
<evidence type="ECO:0000313" key="16">
    <source>
        <dbReference type="EMBL" id="MDT0619903.1"/>
    </source>
</evidence>
<keyword evidence="17" id="KW-1185">Reference proteome</keyword>
<accession>A0ABU3BDX7</accession>
<organism evidence="16 17">
    <name type="scientific">Spectribacter acetivorans</name>
    <dbReference type="NCBI Taxonomy" id="3075603"/>
    <lineage>
        <taxon>Bacteria</taxon>
        <taxon>Pseudomonadati</taxon>
        <taxon>Pseudomonadota</taxon>
        <taxon>Gammaproteobacteria</taxon>
        <taxon>Salinisphaerales</taxon>
        <taxon>Salinisphaeraceae</taxon>
        <taxon>Spectribacter</taxon>
    </lineage>
</organism>
<dbReference type="Pfam" id="PF00587">
    <property type="entry name" value="tRNA-synt_2b"/>
    <property type="match status" value="1"/>
</dbReference>
<dbReference type="InterPro" id="IPR004095">
    <property type="entry name" value="TGS"/>
</dbReference>
<protein>
    <recommendedName>
        <fullName evidence="13">Threonine--tRNA ligase</fullName>
        <ecNumber evidence="13">6.1.1.3</ecNumber>
    </recommendedName>
    <alternativeName>
        <fullName evidence="13">Threonyl-tRNA synthetase</fullName>
        <shortName evidence="13">ThrRS</shortName>
    </alternativeName>
</protein>
<dbReference type="InterPro" id="IPR002320">
    <property type="entry name" value="Thr-tRNA-ligase_IIa"/>
</dbReference>
<keyword evidence="5 13" id="KW-0479">Metal-binding</keyword>
<feature type="domain" description="Aminoacyl-transfer RNA synthetases class-II family profile" evidence="14">
    <location>
        <begin position="242"/>
        <end position="533"/>
    </location>
</feature>
<dbReference type="Gene3D" id="3.30.54.20">
    <property type="match status" value="1"/>
</dbReference>
<evidence type="ECO:0000256" key="4">
    <source>
        <dbReference type="ARBA" id="ARBA00022598"/>
    </source>
</evidence>
<feature type="binding site" evidence="13">
    <location>
        <position position="333"/>
    </location>
    <ligand>
        <name>Zn(2+)</name>
        <dbReference type="ChEBI" id="CHEBI:29105"/>
        <note>catalytic</note>
    </ligand>
</feature>
<dbReference type="InterPro" id="IPR018163">
    <property type="entry name" value="Thr/Ala-tRNA-synth_IIc_edit"/>
</dbReference>
<dbReference type="Pfam" id="PF02824">
    <property type="entry name" value="TGS"/>
    <property type="match status" value="1"/>
</dbReference>
<dbReference type="SUPFAM" id="SSF55681">
    <property type="entry name" value="Class II aaRS and biotin synthetases"/>
    <property type="match status" value="1"/>
</dbReference>
<evidence type="ECO:0000256" key="10">
    <source>
        <dbReference type="ARBA" id="ARBA00022917"/>
    </source>
</evidence>
<dbReference type="SUPFAM" id="SSF52954">
    <property type="entry name" value="Class II aaRS ABD-related"/>
    <property type="match status" value="1"/>
</dbReference>
<dbReference type="Gene3D" id="3.10.20.30">
    <property type="match status" value="1"/>
</dbReference>
<keyword evidence="11 13" id="KW-0030">Aminoacyl-tRNA synthetase</keyword>
<dbReference type="InterPro" id="IPR012947">
    <property type="entry name" value="tRNA_SAD"/>
</dbReference>
<dbReference type="Pfam" id="PF07973">
    <property type="entry name" value="tRNA_SAD"/>
    <property type="match status" value="1"/>
</dbReference>
<dbReference type="EMBL" id="JAVRHY010000024">
    <property type="protein sequence ID" value="MDT0619903.1"/>
    <property type="molecule type" value="Genomic_DNA"/>
</dbReference>
<sequence>MPTITLPDGSTKSFDHPVTVMQVAESIGPGLAKATLAGRVDGELVDACVAIDHDASLEIVTPRDDDGVDIIRHSCAHLLGQALKTLYPNVRMAIGPVIEDGFYYDVALDRTLTPEDLAAIESRMLELAERDHEVIREVVSREQALAAFEQRNEPYKQAIVREIPDGETIALYHHEDYTDMCKGPHVPNSRHLRAFKLTSLAGAYWRGDSNNEMLTRIYGTAWANKKDLKAYLERIEEAKKRDHRAIGRRLDYFHLQEEAPGMVFWHDRGWKIYLTITDYIRRKLDARGYREVHTPSIIDLSLWQKSGHADKFSDDMFLTGSEDRQYAVKPMNCPAHVQIFNRGLTSYRDLPIRLAEFGSCHRNEASGTLHGLMRVRGFVQDDAHIFCTEEQIADEVSAFIDLVYEVYADFGFEDVSVKLSTRPEQRVGSDEVWDKAEAALEASLNAKKLDWQLQPGEGAFYGPKIEFALRDCLNRVWQLGTVQLDFAMPERLGAEYVDEHSERRTPVMIHRAILGSLERFIGILIEHHAGSLPLWLAPVQAVVLNITDRQFDYAAEVAETLTAAGLRVENDLRNEKIGYKIREQTLQRIPYLLVLGDREVETRTVAVRTREGEDLGAIELNELTDRLVREVAERG</sequence>
<dbReference type="CDD" id="cd00771">
    <property type="entry name" value="ThrRS_core"/>
    <property type="match status" value="1"/>
</dbReference>
<dbReference type="CDD" id="cd00860">
    <property type="entry name" value="ThrRS_anticodon"/>
    <property type="match status" value="1"/>
</dbReference>
<dbReference type="InterPro" id="IPR033728">
    <property type="entry name" value="ThrRS_core"/>
</dbReference>
<evidence type="ECO:0000256" key="8">
    <source>
        <dbReference type="ARBA" id="ARBA00022840"/>
    </source>
</evidence>
<dbReference type="HAMAP" id="MF_00184">
    <property type="entry name" value="Thr_tRNA_synth"/>
    <property type="match status" value="1"/>
</dbReference>
<keyword evidence="9 13" id="KW-0694">RNA-binding</keyword>
<dbReference type="InterPro" id="IPR006195">
    <property type="entry name" value="aa-tRNA-synth_II"/>
</dbReference>
<dbReference type="GO" id="GO:0004829">
    <property type="term" value="F:threonine-tRNA ligase activity"/>
    <property type="evidence" value="ECO:0007669"/>
    <property type="project" value="UniProtKB-EC"/>
</dbReference>
<evidence type="ECO:0000259" key="15">
    <source>
        <dbReference type="PROSITE" id="PS51880"/>
    </source>
</evidence>
<keyword evidence="4 13" id="KW-0436">Ligase</keyword>
<comment type="cofactor">
    <cofactor evidence="13">
        <name>Zn(2+)</name>
        <dbReference type="ChEBI" id="CHEBI:29105"/>
    </cofactor>
    <text evidence="13">Binds 1 zinc ion per subunit.</text>
</comment>
<evidence type="ECO:0000256" key="5">
    <source>
        <dbReference type="ARBA" id="ARBA00022723"/>
    </source>
</evidence>
<feature type="binding site" evidence="13">
    <location>
        <position position="384"/>
    </location>
    <ligand>
        <name>Zn(2+)</name>
        <dbReference type="ChEBI" id="CHEBI:29105"/>
        <note>catalytic</note>
    </ligand>
</feature>
<dbReference type="PROSITE" id="PS50862">
    <property type="entry name" value="AA_TRNA_LIGASE_II"/>
    <property type="match status" value="1"/>
</dbReference>
<dbReference type="PRINTS" id="PR01047">
    <property type="entry name" value="TRNASYNTHTHR"/>
</dbReference>
<dbReference type="InterPro" id="IPR036621">
    <property type="entry name" value="Anticodon-bd_dom_sf"/>
</dbReference>
<keyword evidence="8 13" id="KW-0067">ATP-binding</keyword>
<dbReference type="InterPro" id="IPR004154">
    <property type="entry name" value="Anticodon-bd"/>
</dbReference>
<comment type="subcellular location">
    <subcellularLocation>
        <location evidence="13">Cytoplasm</location>
    </subcellularLocation>
</comment>
<gene>
    <name evidence="13 16" type="primary">thrS</name>
    <name evidence="16" type="ORF">RM531_15635</name>
</gene>
<dbReference type="Gene3D" id="3.40.50.800">
    <property type="entry name" value="Anticodon-binding domain"/>
    <property type="match status" value="1"/>
</dbReference>
<feature type="domain" description="TGS" evidence="15">
    <location>
        <begin position="1"/>
        <end position="61"/>
    </location>
</feature>
<dbReference type="PANTHER" id="PTHR11451:SF44">
    <property type="entry name" value="THREONINE--TRNA LIGASE, CHLOROPLASTIC_MITOCHONDRIAL 2"/>
    <property type="match status" value="1"/>
</dbReference>
<comment type="similarity">
    <text evidence="1 13">Belongs to the class-II aminoacyl-tRNA synthetase family.</text>
</comment>
<keyword evidence="7 13" id="KW-0862">Zinc</keyword>